<comment type="caution">
    <text evidence="2">The sequence shown here is derived from an EMBL/GenBank/DDBJ whole genome shotgun (WGS) entry which is preliminary data.</text>
</comment>
<evidence type="ECO:0008006" key="4">
    <source>
        <dbReference type="Google" id="ProtNLM"/>
    </source>
</evidence>
<name>A0AAP0K4W0_9MAGN</name>
<gene>
    <name evidence="2" type="ORF">Sjap_005132</name>
</gene>
<evidence type="ECO:0000313" key="2">
    <source>
        <dbReference type="EMBL" id="KAK9145229.1"/>
    </source>
</evidence>
<dbReference type="EMBL" id="JBBNAE010000002">
    <property type="protein sequence ID" value="KAK9145229.1"/>
    <property type="molecule type" value="Genomic_DNA"/>
</dbReference>
<keyword evidence="3" id="KW-1185">Reference proteome</keyword>
<protein>
    <recommendedName>
        <fullName evidence="4">Membrane-associated kinase regulator 6</fullName>
    </recommendedName>
</protein>
<proteinExistence type="predicted"/>
<dbReference type="PANTHER" id="PTHR34576:SF2">
    <property type="entry name" value="MEMBRANE-ASSOCIATED KINASE REGULATOR 6-RELATED"/>
    <property type="match status" value="1"/>
</dbReference>
<evidence type="ECO:0000313" key="3">
    <source>
        <dbReference type="Proteomes" id="UP001417504"/>
    </source>
</evidence>
<organism evidence="2 3">
    <name type="scientific">Stephania japonica</name>
    <dbReference type="NCBI Taxonomy" id="461633"/>
    <lineage>
        <taxon>Eukaryota</taxon>
        <taxon>Viridiplantae</taxon>
        <taxon>Streptophyta</taxon>
        <taxon>Embryophyta</taxon>
        <taxon>Tracheophyta</taxon>
        <taxon>Spermatophyta</taxon>
        <taxon>Magnoliopsida</taxon>
        <taxon>Ranunculales</taxon>
        <taxon>Menispermaceae</taxon>
        <taxon>Menispermoideae</taxon>
        <taxon>Cissampelideae</taxon>
        <taxon>Stephania</taxon>
    </lineage>
</organism>
<dbReference type="AlphaFoldDB" id="A0AAP0K4W0"/>
<dbReference type="PANTHER" id="PTHR34576">
    <property type="entry name" value="MEMBRANE-ASSOCIATED KINASE REGULATOR 6-RELATED"/>
    <property type="match status" value="1"/>
</dbReference>
<sequence length="232" mass="26581">MEAASHPFSIESFSYSWVINIKPSIDGLDENLVLRSSLEFSTEEAHTFIELDPKLTASKRFTTKKYPQDFNFGLPLFPHQPSPLAVVHADELFSNGLMPFFLKQSKLESLNRTSQSVPSSPTDCLSSKSSSFLFSTSRMRYPCPFITRCRRSSKQILLKYLSFFRPLYRRVQRQQQQQPSRLNNSMSSREKRNSDFGHSSPRITKACSNGDWCYIDNSISEAILHCKRSIGT</sequence>
<dbReference type="Proteomes" id="UP001417504">
    <property type="component" value="Unassembled WGS sequence"/>
</dbReference>
<reference evidence="2 3" key="1">
    <citation type="submission" date="2024-01" db="EMBL/GenBank/DDBJ databases">
        <title>Genome assemblies of Stephania.</title>
        <authorList>
            <person name="Yang L."/>
        </authorList>
    </citation>
    <scope>NUCLEOTIDE SEQUENCE [LARGE SCALE GENOMIC DNA]</scope>
    <source>
        <strain evidence="2">QJT</strain>
        <tissue evidence="2">Leaf</tissue>
    </source>
</reference>
<feature type="region of interest" description="Disordered" evidence="1">
    <location>
        <begin position="172"/>
        <end position="202"/>
    </location>
</feature>
<dbReference type="InterPro" id="IPR044699">
    <property type="entry name" value="MAKR6"/>
</dbReference>
<evidence type="ECO:0000256" key="1">
    <source>
        <dbReference type="SAM" id="MobiDB-lite"/>
    </source>
</evidence>
<accession>A0AAP0K4W0</accession>